<evidence type="ECO:0000313" key="12">
    <source>
        <dbReference type="EMBL" id="WDF81621.1"/>
    </source>
</evidence>
<dbReference type="InterPro" id="IPR006073">
    <property type="entry name" value="GTP-bd"/>
</dbReference>
<dbReference type="Proteomes" id="UP001220377">
    <property type="component" value="Chromosome"/>
</dbReference>
<evidence type="ECO:0000313" key="13">
    <source>
        <dbReference type="Proteomes" id="UP001220377"/>
    </source>
</evidence>
<keyword evidence="7 10" id="KW-0342">GTP-binding</keyword>
<comment type="cofactor">
    <cofactor evidence="1">
        <name>Mg(2+)</name>
        <dbReference type="ChEBI" id="CHEBI:18420"/>
    </cofactor>
</comment>
<dbReference type="NCBIfam" id="TIGR00231">
    <property type="entry name" value="small_GTP"/>
    <property type="match status" value="1"/>
</dbReference>
<evidence type="ECO:0000256" key="8">
    <source>
        <dbReference type="ARBA" id="ARBA00023210"/>
    </source>
</evidence>
<dbReference type="HAMAP" id="MF_00321">
    <property type="entry name" value="GTPase_EngB"/>
    <property type="match status" value="1"/>
</dbReference>
<evidence type="ECO:0000259" key="11">
    <source>
        <dbReference type="PROSITE" id="PS51706"/>
    </source>
</evidence>
<evidence type="ECO:0000256" key="5">
    <source>
        <dbReference type="ARBA" id="ARBA00022741"/>
    </source>
</evidence>
<dbReference type="Gene3D" id="3.40.50.300">
    <property type="entry name" value="P-loop containing nucleotide triphosphate hydrolases"/>
    <property type="match status" value="1"/>
</dbReference>
<dbReference type="SUPFAM" id="SSF52540">
    <property type="entry name" value="P-loop containing nucleoside triphosphate hydrolases"/>
    <property type="match status" value="1"/>
</dbReference>
<keyword evidence="8 10" id="KW-0717">Septation</keyword>
<dbReference type="InterPro" id="IPR027417">
    <property type="entry name" value="P-loop_NTPase"/>
</dbReference>
<dbReference type="PANTHER" id="PTHR11649">
    <property type="entry name" value="MSS1/TRME-RELATED GTP-BINDING PROTEIN"/>
    <property type="match status" value="1"/>
</dbReference>
<reference evidence="12 13" key="1">
    <citation type="submission" date="2023-02" db="EMBL/GenBank/DDBJ databases">
        <title>Genome sequence of Lacticaseibacillus sp. KACC 23028.</title>
        <authorList>
            <person name="Kim S."/>
            <person name="Heo J."/>
            <person name="Kwon S.-W."/>
        </authorList>
    </citation>
    <scope>NUCLEOTIDE SEQUENCE [LARGE SCALE GENOMIC DNA]</scope>
    <source>
        <strain evidence="12 13">KACC 23028</strain>
    </source>
</reference>
<evidence type="ECO:0000256" key="10">
    <source>
        <dbReference type="HAMAP-Rule" id="MF_00321"/>
    </source>
</evidence>
<keyword evidence="4" id="KW-0479">Metal-binding</keyword>
<dbReference type="RefSeq" id="WP_274258517.1">
    <property type="nucleotide sequence ID" value="NZ_CP117884.1"/>
</dbReference>
<dbReference type="InterPro" id="IPR019987">
    <property type="entry name" value="GTP-bd_ribosome_bio_YsxC"/>
</dbReference>
<organism evidence="12 13">
    <name type="scientific">Lacticaseibacillus pabuli</name>
    <dbReference type="NCBI Taxonomy" id="3025672"/>
    <lineage>
        <taxon>Bacteria</taxon>
        <taxon>Bacillati</taxon>
        <taxon>Bacillota</taxon>
        <taxon>Bacilli</taxon>
        <taxon>Lactobacillales</taxon>
        <taxon>Lactobacillaceae</taxon>
        <taxon>Lacticaseibacillus</taxon>
    </lineage>
</organism>
<dbReference type="InterPro" id="IPR030393">
    <property type="entry name" value="G_ENGB_dom"/>
</dbReference>
<proteinExistence type="inferred from homology"/>
<evidence type="ECO:0000256" key="7">
    <source>
        <dbReference type="ARBA" id="ARBA00023134"/>
    </source>
</evidence>
<keyword evidence="5 10" id="KW-0547">Nucleotide-binding</keyword>
<keyword evidence="9 10" id="KW-0131">Cell cycle</keyword>
<dbReference type="PROSITE" id="PS51706">
    <property type="entry name" value="G_ENGB"/>
    <property type="match status" value="1"/>
</dbReference>
<name>A0ABY7WRM3_9LACO</name>
<dbReference type="NCBIfam" id="TIGR03598">
    <property type="entry name" value="GTPase_YsxC"/>
    <property type="match status" value="1"/>
</dbReference>
<protein>
    <recommendedName>
        <fullName evidence="10">Probable GTP-binding protein EngB</fullName>
    </recommendedName>
</protein>
<dbReference type="EMBL" id="CP117884">
    <property type="protein sequence ID" value="WDF81621.1"/>
    <property type="molecule type" value="Genomic_DNA"/>
</dbReference>
<evidence type="ECO:0000256" key="6">
    <source>
        <dbReference type="ARBA" id="ARBA00022842"/>
    </source>
</evidence>
<evidence type="ECO:0000256" key="4">
    <source>
        <dbReference type="ARBA" id="ARBA00022723"/>
    </source>
</evidence>
<dbReference type="InterPro" id="IPR005225">
    <property type="entry name" value="Small_GTP-bd"/>
</dbReference>
<keyword evidence="3 10" id="KW-0132">Cell division</keyword>
<accession>A0ABY7WRM3</accession>
<gene>
    <name evidence="12" type="primary">yihA</name>
    <name evidence="10" type="synonym">engB</name>
    <name evidence="12" type="ORF">PQ472_06705</name>
</gene>
<keyword evidence="6" id="KW-0460">Magnesium</keyword>
<evidence type="ECO:0000256" key="9">
    <source>
        <dbReference type="ARBA" id="ARBA00023306"/>
    </source>
</evidence>
<dbReference type="Pfam" id="PF01926">
    <property type="entry name" value="MMR_HSR1"/>
    <property type="match status" value="1"/>
</dbReference>
<evidence type="ECO:0000256" key="1">
    <source>
        <dbReference type="ARBA" id="ARBA00001946"/>
    </source>
</evidence>
<keyword evidence="13" id="KW-1185">Reference proteome</keyword>
<comment type="function">
    <text evidence="10">Necessary for normal cell division and for the maintenance of normal septation.</text>
</comment>
<dbReference type="PANTHER" id="PTHR11649:SF13">
    <property type="entry name" value="ENGB-TYPE G DOMAIN-CONTAINING PROTEIN"/>
    <property type="match status" value="1"/>
</dbReference>
<comment type="similarity">
    <text evidence="2 10">Belongs to the TRAFAC class TrmE-Era-EngA-EngB-Septin-like GTPase superfamily. EngB GTPase family.</text>
</comment>
<sequence length="194" mass="22256">MKVNDVSLTISAVREAQYPETDFPEIAFVGRSNVGKSSLINNIMQRKKIARTSSVPGKTQTLNFYLLNQSLYFVDVPGFGYAKVSKSDREKFSAMIESYLETRQQLRGVIQLVDSRHEPSDLDVSMYQYLHYYDIPTLVVATKIDKVKKNQWNKVESIQRKAMHLNEAADWLPFSAQDSTGSAEVWDWIENHIN</sequence>
<feature type="domain" description="EngB-type G" evidence="11">
    <location>
        <begin position="22"/>
        <end position="194"/>
    </location>
</feature>
<evidence type="ECO:0000256" key="3">
    <source>
        <dbReference type="ARBA" id="ARBA00022618"/>
    </source>
</evidence>
<dbReference type="CDD" id="cd01876">
    <property type="entry name" value="YihA_EngB"/>
    <property type="match status" value="1"/>
</dbReference>
<evidence type="ECO:0000256" key="2">
    <source>
        <dbReference type="ARBA" id="ARBA00009638"/>
    </source>
</evidence>